<proteinExistence type="predicted"/>
<gene>
    <name evidence="1" type="ORF">HJG63_011714</name>
</gene>
<evidence type="ECO:0000313" key="2">
    <source>
        <dbReference type="Proteomes" id="UP000593571"/>
    </source>
</evidence>
<sequence length="253" mass="28308">MSLSKPIQNRRAPLPFFPSFPTFSFSLHLHLLLSGSWGMGLTGEQRESSSVTPSWFVPSCLALSHPLGRLSRRLQKTVSLMGLICAYSETSYGNFCTAWFLIWVTFCGFLPQLLPPVPTHSLFFLLHRQVAGGTLGDGSSLGDSYSLCYSWSLGILTLLWLGERLLQCCLSPLSLLLRSRERLCVHNLPSHIPGDTGPTPKSFSALTAQTHRVEPTKLPTRAGDVMCRKKWKRWSLCSRHSNIKLFLKSIFLL</sequence>
<comment type="caution">
    <text evidence="1">The sequence shown here is derived from an EMBL/GenBank/DDBJ whole genome shotgun (WGS) entry which is preliminary data.</text>
</comment>
<keyword evidence="2" id="KW-1185">Reference proteome</keyword>
<dbReference type="Proteomes" id="UP000593571">
    <property type="component" value="Unassembled WGS sequence"/>
</dbReference>
<dbReference type="EMBL" id="JACASE010000006">
    <property type="protein sequence ID" value="KAF6457181.1"/>
    <property type="molecule type" value="Genomic_DNA"/>
</dbReference>
<protein>
    <submittedName>
        <fullName evidence="1">Uncharacterized protein</fullName>
    </submittedName>
</protein>
<name>A0A7J8GBH3_ROUAE</name>
<dbReference type="AlphaFoldDB" id="A0A7J8GBH3"/>
<accession>A0A7J8GBH3</accession>
<evidence type="ECO:0000313" key="1">
    <source>
        <dbReference type="EMBL" id="KAF6457181.1"/>
    </source>
</evidence>
<reference evidence="1 2" key="1">
    <citation type="journal article" date="2020" name="Nature">
        <title>Six reference-quality genomes reveal evolution of bat adaptations.</title>
        <authorList>
            <person name="Jebb D."/>
            <person name="Huang Z."/>
            <person name="Pippel M."/>
            <person name="Hughes G.M."/>
            <person name="Lavrichenko K."/>
            <person name="Devanna P."/>
            <person name="Winkler S."/>
            <person name="Jermiin L.S."/>
            <person name="Skirmuntt E.C."/>
            <person name="Katzourakis A."/>
            <person name="Burkitt-Gray L."/>
            <person name="Ray D.A."/>
            <person name="Sullivan K.A.M."/>
            <person name="Roscito J.G."/>
            <person name="Kirilenko B.M."/>
            <person name="Davalos L.M."/>
            <person name="Corthals A.P."/>
            <person name="Power M.L."/>
            <person name="Jones G."/>
            <person name="Ransome R.D."/>
            <person name="Dechmann D.K.N."/>
            <person name="Locatelli A.G."/>
            <person name="Puechmaille S.J."/>
            <person name="Fedrigo O."/>
            <person name="Jarvis E.D."/>
            <person name="Hiller M."/>
            <person name="Vernes S.C."/>
            <person name="Myers E.W."/>
            <person name="Teeling E.C."/>
        </authorList>
    </citation>
    <scope>NUCLEOTIDE SEQUENCE [LARGE SCALE GENOMIC DNA]</scope>
    <source>
        <strain evidence="1">MRouAeg1</strain>
        <tissue evidence="1">Muscle</tissue>
    </source>
</reference>
<organism evidence="1 2">
    <name type="scientific">Rousettus aegyptiacus</name>
    <name type="common">Egyptian fruit bat</name>
    <name type="synonym">Pteropus aegyptiacus</name>
    <dbReference type="NCBI Taxonomy" id="9407"/>
    <lineage>
        <taxon>Eukaryota</taxon>
        <taxon>Metazoa</taxon>
        <taxon>Chordata</taxon>
        <taxon>Craniata</taxon>
        <taxon>Vertebrata</taxon>
        <taxon>Euteleostomi</taxon>
        <taxon>Mammalia</taxon>
        <taxon>Eutheria</taxon>
        <taxon>Laurasiatheria</taxon>
        <taxon>Chiroptera</taxon>
        <taxon>Yinpterochiroptera</taxon>
        <taxon>Pteropodoidea</taxon>
        <taxon>Pteropodidae</taxon>
        <taxon>Rousettinae</taxon>
        <taxon>Rousettus</taxon>
    </lineage>
</organism>